<reference evidence="1" key="1">
    <citation type="submission" date="2013-05" db="EMBL/GenBank/DDBJ databases">
        <title>Genome assembly of Cystobacter fuscus DSM 2262.</title>
        <authorList>
            <person name="Sharma G."/>
            <person name="Khatri I."/>
            <person name="Kaur C."/>
            <person name="Mayilraj S."/>
            <person name="Subramanian S."/>
        </authorList>
    </citation>
    <scope>NUCLEOTIDE SEQUENCE [LARGE SCALE GENOMIC DNA]</scope>
    <source>
        <strain evidence="1">DSM 2262</strain>
    </source>
</reference>
<gene>
    <name evidence="1" type="ORF">D187_007344</name>
</gene>
<sequence length="133" mass="13967">MTTNIVNNIYGDNANVASTAHSPNSGAAFASGNAIINQHIGNIQQGNQELANAFKNVLEALKTDAALDPAKRAEAEQQLTFLAEQAAKSKQQRQPLAVIKSVLSGIAQVTTFSVNLSKAWETFGPVIAGYLAG</sequence>
<organism evidence="1 2">
    <name type="scientific">Cystobacter fuscus (strain ATCC 25194 / DSM 2262 / NBRC 100088 / M29)</name>
    <dbReference type="NCBI Taxonomy" id="1242864"/>
    <lineage>
        <taxon>Bacteria</taxon>
        <taxon>Pseudomonadati</taxon>
        <taxon>Myxococcota</taxon>
        <taxon>Myxococcia</taxon>
        <taxon>Myxococcales</taxon>
        <taxon>Cystobacterineae</taxon>
        <taxon>Archangiaceae</taxon>
        <taxon>Cystobacter</taxon>
    </lineage>
</organism>
<keyword evidence="2" id="KW-1185">Reference proteome</keyword>
<comment type="caution">
    <text evidence="1">The sequence shown here is derived from an EMBL/GenBank/DDBJ whole genome shotgun (WGS) entry which is preliminary data.</text>
</comment>
<dbReference type="GO" id="GO:0016787">
    <property type="term" value="F:hydrolase activity"/>
    <property type="evidence" value="ECO:0007669"/>
    <property type="project" value="UniProtKB-KW"/>
</dbReference>
<accession>S9P152</accession>
<dbReference type="EMBL" id="ANAH02000066">
    <property type="protein sequence ID" value="EPX56002.1"/>
    <property type="molecule type" value="Genomic_DNA"/>
</dbReference>
<dbReference type="Proteomes" id="UP000011682">
    <property type="component" value="Unassembled WGS sequence"/>
</dbReference>
<dbReference type="AlphaFoldDB" id="S9P152"/>
<name>S9P152_CYSF2</name>
<evidence type="ECO:0000313" key="1">
    <source>
        <dbReference type="EMBL" id="EPX56002.1"/>
    </source>
</evidence>
<evidence type="ECO:0000313" key="2">
    <source>
        <dbReference type="Proteomes" id="UP000011682"/>
    </source>
</evidence>
<protein>
    <submittedName>
        <fullName evidence="1">Imidazolone-5-propionate hydrolase</fullName>
    </submittedName>
</protein>
<proteinExistence type="predicted"/>
<keyword evidence="1" id="KW-0378">Hydrolase</keyword>